<dbReference type="Pfam" id="PF00005">
    <property type="entry name" value="ABC_tran"/>
    <property type="match status" value="1"/>
</dbReference>
<feature type="domain" description="ABC transporter" evidence="4">
    <location>
        <begin position="10"/>
        <end position="239"/>
    </location>
</feature>
<dbReference type="Gene3D" id="3.40.50.300">
    <property type="entry name" value="P-loop containing nucleotide triphosphate hydrolases"/>
    <property type="match status" value="1"/>
</dbReference>
<evidence type="ECO:0000256" key="2">
    <source>
        <dbReference type="ARBA" id="ARBA00022741"/>
    </source>
</evidence>
<protein>
    <submittedName>
        <fullName evidence="5">ABC transporter ATP-binding protein</fullName>
    </submittedName>
</protein>
<proteinExistence type="predicted"/>
<dbReference type="PANTHER" id="PTHR42939:SF1">
    <property type="entry name" value="ABC TRANSPORTER ATP-BINDING PROTEIN ALBC-RELATED"/>
    <property type="match status" value="1"/>
</dbReference>
<dbReference type="PROSITE" id="PS50893">
    <property type="entry name" value="ABC_TRANSPORTER_2"/>
    <property type="match status" value="1"/>
</dbReference>
<dbReference type="InterPro" id="IPR027417">
    <property type="entry name" value="P-loop_NTPase"/>
</dbReference>
<dbReference type="RefSeq" id="WP_372390242.1">
    <property type="nucleotide sequence ID" value="NZ_JBGNYA010000001.1"/>
</dbReference>
<evidence type="ECO:0000256" key="1">
    <source>
        <dbReference type="ARBA" id="ARBA00022448"/>
    </source>
</evidence>
<dbReference type="InterPro" id="IPR003593">
    <property type="entry name" value="AAA+_ATPase"/>
</dbReference>
<keyword evidence="3 5" id="KW-0067">ATP-binding</keyword>
<dbReference type="AlphaFoldDB" id="A0ABD5ME21"/>
<dbReference type="PANTHER" id="PTHR42939">
    <property type="entry name" value="ABC TRANSPORTER ATP-BINDING PROTEIN ALBC-RELATED"/>
    <property type="match status" value="1"/>
</dbReference>
<organism evidence="5 6">
    <name type="scientific">Halobellus rubicundus</name>
    <dbReference type="NCBI Taxonomy" id="2996466"/>
    <lineage>
        <taxon>Archaea</taxon>
        <taxon>Methanobacteriati</taxon>
        <taxon>Methanobacteriota</taxon>
        <taxon>Stenosarchaea group</taxon>
        <taxon>Halobacteria</taxon>
        <taxon>Halobacteriales</taxon>
        <taxon>Haloferacaceae</taxon>
        <taxon>Halobellus</taxon>
    </lineage>
</organism>
<dbReference type="InterPro" id="IPR051782">
    <property type="entry name" value="ABC_Transporter_VariousFunc"/>
</dbReference>
<reference evidence="5 6" key="1">
    <citation type="submission" date="2024-08" db="EMBL/GenBank/DDBJ databases">
        <title>Halobellus sp. MBLA0158 whole genome sequence.</title>
        <authorList>
            <person name="Hwang C.Y."/>
            <person name="Cho E.-S."/>
            <person name="Seo M.-J."/>
        </authorList>
    </citation>
    <scope>NUCLEOTIDE SEQUENCE [LARGE SCALE GENOMIC DNA]</scope>
    <source>
        <strain evidence="5 6">MBLA0158</strain>
    </source>
</reference>
<gene>
    <name evidence="5" type="ORF">OS889_12670</name>
</gene>
<keyword evidence="2" id="KW-0547">Nucleotide-binding</keyword>
<evidence type="ECO:0000313" key="5">
    <source>
        <dbReference type="EMBL" id="MFA1611859.1"/>
    </source>
</evidence>
<sequence length="268" mass="28414">MPSTNGDAAIEATDLRKVYGSAVALDGVSLSIPPGTVYGFLGPNGAGKTTTMRILTGLTQPTDGSVRVVGVDVGDRRALAPRVGYLPETPPLYEEFSAREQLDYVADLRDIPPSVADERIERYLDQFDLTDDADKRIEAYSKGMKQKTAFVQAVLHDPDVLFLDEPTSGLDPRAARRIRESIAGFADDGTTVFLSTHILSVVEAVADEVGVLLDGRLVAEGTPEELQSRAETGESGSLEDAFLAVTSDGAADVDAASASAESPTAEPR</sequence>
<dbReference type="Proteomes" id="UP001570511">
    <property type="component" value="Unassembled WGS sequence"/>
</dbReference>
<dbReference type="SUPFAM" id="SSF52540">
    <property type="entry name" value="P-loop containing nucleoside triphosphate hydrolases"/>
    <property type="match status" value="1"/>
</dbReference>
<evidence type="ECO:0000259" key="4">
    <source>
        <dbReference type="PROSITE" id="PS50893"/>
    </source>
</evidence>
<dbReference type="CDD" id="cd03230">
    <property type="entry name" value="ABC_DR_subfamily_A"/>
    <property type="match status" value="1"/>
</dbReference>
<comment type="caution">
    <text evidence="5">The sequence shown here is derived from an EMBL/GenBank/DDBJ whole genome shotgun (WGS) entry which is preliminary data.</text>
</comment>
<evidence type="ECO:0000313" key="6">
    <source>
        <dbReference type="Proteomes" id="UP001570511"/>
    </source>
</evidence>
<evidence type="ECO:0000256" key="3">
    <source>
        <dbReference type="ARBA" id="ARBA00022840"/>
    </source>
</evidence>
<accession>A0ABD5ME21</accession>
<dbReference type="EMBL" id="JBGNYA010000001">
    <property type="protein sequence ID" value="MFA1611859.1"/>
    <property type="molecule type" value="Genomic_DNA"/>
</dbReference>
<name>A0ABD5ME21_9EURY</name>
<keyword evidence="6" id="KW-1185">Reference proteome</keyword>
<dbReference type="GO" id="GO:0005524">
    <property type="term" value="F:ATP binding"/>
    <property type="evidence" value="ECO:0007669"/>
    <property type="project" value="UniProtKB-KW"/>
</dbReference>
<keyword evidence="1" id="KW-0813">Transport</keyword>
<dbReference type="SMART" id="SM00382">
    <property type="entry name" value="AAA"/>
    <property type="match status" value="1"/>
</dbReference>
<dbReference type="InterPro" id="IPR003439">
    <property type="entry name" value="ABC_transporter-like_ATP-bd"/>
</dbReference>